<accession>A0A1J6IF81</accession>
<proteinExistence type="predicted"/>
<comment type="caution">
    <text evidence="2">The sequence shown here is derived from an EMBL/GenBank/DDBJ whole genome shotgun (WGS) entry which is preliminary data.</text>
</comment>
<dbReference type="Gramene" id="OIT03709">
    <property type="protein sequence ID" value="OIT03709"/>
    <property type="gene ID" value="A4A49_20120"/>
</dbReference>
<feature type="region of interest" description="Disordered" evidence="1">
    <location>
        <begin position="19"/>
        <end position="42"/>
    </location>
</feature>
<evidence type="ECO:0000313" key="2">
    <source>
        <dbReference type="EMBL" id="OIT03709.1"/>
    </source>
</evidence>
<reference evidence="2" key="1">
    <citation type="submission" date="2016-11" db="EMBL/GenBank/DDBJ databases">
        <title>The genome of Nicotiana attenuata.</title>
        <authorList>
            <person name="Xu S."/>
            <person name="Brockmoeller T."/>
            <person name="Gaquerel E."/>
            <person name="Navarro A."/>
            <person name="Kuhl H."/>
            <person name="Gase K."/>
            <person name="Ling Z."/>
            <person name="Zhou W."/>
            <person name="Kreitzer C."/>
            <person name="Stanke M."/>
            <person name="Tang H."/>
            <person name="Lyons E."/>
            <person name="Pandey P."/>
            <person name="Pandey S.P."/>
            <person name="Timmermann B."/>
            <person name="Baldwin I.T."/>
        </authorList>
    </citation>
    <scope>NUCLEOTIDE SEQUENCE [LARGE SCALE GENOMIC DNA]</scope>
    <source>
        <strain evidence="2">UT</strain>
    </source>
</reference>
<keyword evidence="3" id="KW-1185">Reference proteome</keyword>
<protein>
    <submittedName>
        <fullName evidence="2">Uncharacterized protein</fullName>
    </submittedName>
</protein>
<dbReference type="EMBL" id="MJEQ01037187">
    <property type="protein sequence ID" value="OIT03709.1"/>
    <property type="molecule type" value="Genomic_DNA"/>
</dbReference>
<dbReference type="AlphaFoldDB" id="A0A1J6IF81"/>
<sequence length="79" mass="8985">MATFSFPVFCRFELRKRPANKTSTNPNVAPRRTQLEPSSTDSKTHCKTLVCRILCRSGLLVCLRWRSRGWSTGLGSRRG</sequence>
<evidence type="ECO:0000313" key="3">
    <source>
        <dbReference type="Proteomes" id="UP000187609"/>
    </source>
</evidence>
<dbReference type="Proteomes" id="UP000187609">
    <property type="component" value="Unassembled WGS sequence"/>
</dbReference>
<organism evidence="2 3">
    <name type="scientific">Nicotiana attenuata</name>
    <name type="common">Coyote tobacco</name>
    <dbReference type="NCBI Taxonomy" id="49451"/>
    <lineage>
        <taxon>Eukaryota</taxon>
        <taxon>Viridiplantae</taxon>
        <taxon>Streptophyta</taxon>
        <taxon>Embryophyta</taxon>
        <taxon>Tracheophyta</taxon>
        <taxon>Spermatophyta</taxon>
        <taxon>Magnoliopsida</taxon>
        <taxon>eudicotyledons</taxon>
        <taxon>Gunneridae</taxon>
        <taxon>Pentapetalae</taxon>
        <taxon>asterids</taxon>
        <taxon>lamiids</taxon>
        <taxon>Solanales</taxon>
        <taxon>Solanaceae</taxon>
        <taxon>Nicotianoideae</taxon>
        <taxon>Nicotianeae</taxon>
        <taxon>Nicotiana</taxon>
    </lineage>
</organism>
<evidence type="ECO:0000256" key="1">
    <source>
        <dbReference type="SAM" id="MobiDB-lite"/>
    </source>
</evidence>
<name>A0A1J6IF81_NICAT</name>
<gene>
    <name evidence="2" type="ORF">A4A49_20120</name>
</gene>